<organism evidence="4 5">
    <name type="scientific">Thelohanellus kitauei</name>
    <name type="common">Myxosporean</name>
    <dbReference type="NCBI Taxonomy" id="669202"/>
    <lineage>
        <taxon>Eukaryota</taxon>
        <taxon>Metazoa</taxon>
        <taxon>Cnidaria</taxon>
        <taxon>Myxozoa</taxon>
        <taxon>Myxosporea</taxon>
        <taxon>Bivalvulida</taxon>
        <taxon>Platysporina</taxon>
        <taxon>Myxobolidae</taxon>
        <taxon>Thelohanellus</taxon>
    </lineage>
</organism>
<dbReference type="GO" id="GO:0004867">
    <property type="term" value="F:serine-type endopeptidase inhibitor activity"/>
    <property type="evidence" value="ECO:0007669"/>
    <property type="project" value="InterPro"/>
</dbReference>
<dbReference type="Gene3D" id="3.30.497.10">
    <property type="entry name" value="Antithrombin, subunit I, domain 2"/>
    <property type="match status" value="1"/>
</dbReference>
<dbReference type="AlphaFoldDB" id="A0A0C2N2R2"/>
<comment type="caution">
    <text evidence="4">The sequence shown here is derived from an EMBL/GenBank/DDBJ whole genome shotgun (WGS) entry which is preliminary data.</text>
</comment>
<dbReference type="EMBL" id="JWZT01000584">
    <property type="protein sequence ID" value="KII73956.1"/>
    <property type="molecule type" value="Genomic_DNA"/>
</dbReference>
<evidence type="ECO:0000256" key="2">
    <source>
        <dbReference type="RuleBase" id="RU000411"/>
    </source>
</evidence>
<dbReference type="InterPro" id="IPR042178">
    <property type="entry name" value="Serpin_sf_1"/>
</dbReference>
<protein>
    <submittedName>
        <fullName evidence="4">Serpin I2</fullName>
    </submittedName>
</protein>
<dbReference type="InterPro" id="IPR000215">
    <property type="entry name" value="Serpin_fam"/>
</dbReference>
<dbReference type="OMA" id="CEEDIAM"/>
<dbReference type="CDD" id="cd00172">
    <property type="entry name" value="serpin"/>
    <property type="match status" value="1"/>
</dbReference>
<dbReference type="InterPro" id="IPR036186">
    <property type="entry name" value="Serpin_sf"/>
</dbReference>
<dbReference type="Gene3D" id="2.30.39.10">
    <property type="entry name" value="Alpha-1-antitrypsin, domain 1"/>
    <property type="match status" value="1"/>
</dbReference>
<name>A0A0C2N2R2_THEKT</name>
<evidence type="ECO:0000313" key="4">
    <source>
        <dbReference type="EMBL" id="KII73956.1"/>
    </source>
</evidence>
<dbReference type="SUPFAM" id="SSF56574">
    <property type="entry name" value="Serpins"/>
    <property type="match status" value="1"/>
</dbReference>
<accession>A0A0C2N2R2</accession>
<dbReference type="GO" id="GO:0005615">
    <property type="term" value="C:extracellular space"/>
    <property type="evidence" value="ECO:0007669"/>
    <property type="project" value="InterPro"/>
</dbReference>
<dbReference type="Pfam" id="PF00079">
    <property type="entry name" value="Serpin"/>
    <property type="match status" value="1"/>
</dbReference>
<dbReference type="InterPro" id="IPR023796">
    <property type="entry name" value="Serpin_dom"/>
</dbReference>
<dbReference type="InterPro" id="IPR042185">
    <property type="entry name" value="Serpin_sf_2"/>
</dbReference>
<dbReference type="Proteomes" id="UP000031668">
    <property type="component" value="Unassembled WGS sequence"/>
</dbReference>
<evidence type="ECO:0000313" key="5">
    <source>
        <dbReference type="Proteomes" id="UP000031668"/>
    </source>
</evidence>
<dbReference type="PANTHER" id="PTHR11461">
    <property type="entry name" value="SERINE PROTEASE INHIBITOR, SERPIN"/>
    <property type="match status" value="1"/>
</dbReference>
<dbReference type="PANTHER" id="PTHR11461:SF211">
    <property type="entry name" value="GH10112P-RELATED"/>
    <property type="match status" value="1"/>
</dbReference>
<dbReference type="OrthoDB" id="678831at2759"/>
<comment type="similarity">
    <text evidence="1 2">Belongs to the serpin family.</text>
</comment>
<reference evidence="4 5" key="1">
    <citation type="journal article" date="2014" name="Genome Biol. Evol.">
        <title>The genome of the myxosporean Thelohanellus kitauei shows adaptations to nutrient acquisition within its fish host.</title>
        <authorList>
            <person name="Yang Y."/>
            <person name="Xiong J."/>
            <person name="Zhou Z."/>
            <person name="Huo F."/>
            <person name="Miao W."/>
            <person name="Ran C."/>
            <person name="Liu Y."/>
            <person name="Zhang J."/>
            <person name="Feng J."/>
            <person name="Wang M."/>
            <person name="Wang M."/>
            <person name="Wang L."/>
            <person name="Yao B."/>
        </authorList>
    </citation>
    <scope>NUCLEOTIDE SEQUENCE [LARGE SCALE GENOMIC DNA]</scope>
    <source>
        <strain evidence="4">Wuqing</strain>
    </source>
</reference>
<feature type="domain" description="Serpin" evidence="3">
    <location>
        <begin position="10"/>
        <end position="370"/>
    </location>
</feature>
<evidence type="ECO:0000259" key="3">
    <source>
        <dbReference type="SMART" id="SM00093"/>
    </source>
</evidence>
<gene>
    <name evidence="4" type="ORF">RF11_03763</name>
</gene>
<keyword evidence="5" id="KW-1185">Reference proteome</keyword>
<evidence type="ECO:0000256" key="1">
    <source>
        <dbReference type="ARBA" id="ARBA00009500"/>
    </source>
</evidence>
<sequence length="372" mass="43865">MADTINELTLKIARYFIENSERLDIVSVSGYVAYLTFLLVNIGLRGQAKYELSLFLNCNFSSIDYSPIDNIFNYECIDFFRMEEFFKIGMAQSAIFYSKPLVERFVQIALETYGFDHSYIDPTNIDIQTYTIEQWMKSIMKAPIYDLLQNLKEELRLLIINAYFVRFKWKIPCIKRHTHFGHFTNIYSEKIKVYMIRMIDDYRYYNDEDFKTSVVFVALEQNDTYAAIVLPGEGINIFYVIEHMNSHKIKKWFNESQIAIIAVFLPRFKMFTKYSLRSFLEFYNISSIFKSNQADLTRMIKGEGYINDFLHVSAISVNESGSFTTSIPNPITPYTMSSKFPQFSALRPFIFYLYNSKHNIVLHFSVILDPYF</sequence>
<dbReference type="SMART" id="SM00093">
    <property type="entry name" value="SERPIN"/>
    <property type="match status" value="1"/>
</dbReference>
<proteinExistence type="inferred from homology"/>